<protein>
    <submittedName>
        <fullName evidence="2">Uncharacterized protein</fullName>
    </submittedName>
</protein>
<dbReference type="Proteomes" id="UP001054945">
    <property type="component" value="Unassembled WGS sequence"/>
</dbReference>
<dbReference type="AlphaFoldDB" id="A0AAV4P831"/>
<evidence type="ECO:0000313" key="2">
    <source>
        <dbReference type="EMBL" id="GIX92084.1"/>
    </source>
</evidence>
<name>A0AAV4P831_CAEEX</name>
<feature type="signal peptide" evidence="1">
    <location>
        <begin position="1"/>
        <end position="18"/>
    </location>
</feature>
<reference evidence="2 3" key="1">
    <citation type="submission" date="2021-06" db="EMBL/GenBank/DDBJ databases">
        <title>Caerostris extrusa draft genome.</title>
        <authorList>
            <person name="Kono N."/>
            <person name="Arakawa K."/>
        </authorList>
    </citation>
    <scope>NUCLEOTIDE SEQUENCE [LARGE SCALE GENOMIC DNA]</scope>
</reference>
<comment type="caution">
    <text evidence="2">The sequence shown here is derived from an EMBL/GenBank/DDBJ whole genome shotgun (WGS) entry which is preliminary data.</text>
</comment>
<dbReference type="EMBL" id="BPLR01021656">
    <property type="protein sequence ID" value="GIX92084.1"/>
    <property type="molecule type" value="Genomic_DNA"/>
</dbReference>
<accession>A0AAV4P831</accession>
<proteinExistence type="predicted"/>
<gene>
    <name evidence="2" type="ORF">CEXT_476891</name>
</gene>
<feature type="chain" id="PRO_5043439187" evidence="1">
    <location>
        <begin position="19"/>
        <end position="95"/>
    </location>
</feature>
<keyword evidence="1" id="KW-0732">Signal</keyword>
<evidence type="ECO:0000256" key="1">
    <source>
        <dbReference type="SAM" id="SignalP"/>
    </source>
</evidence>
<sequence length="95" mass="10655">MTHVWLLLKLELPTVDDCLCLFGRGNRCAVGVRFERWDVCLCFSHGSNFAPKLFGGIAERNSEVFPGVVFVVSGPVVEKSFELGTSQDHEQRQIQ</sequence>
<organism evidence="2 3">
    <name type="scientific">Caerostris extrusa</name>
    <name type="common">Bark spider</name>
    <name type="synonym">Caerostris bankana</name>
    <dbReference type="NCBI Taxonomy" id="172846"/>
    <lineage>
        <taxon>Eukaryota</taxon>
        <taxon>Metazoa</taxon>
        <taxon>Ecdysozoa</taxon>
        <taxon>Arthropoda</taxon>
        <taxon>Chelicerata</taxon>
        <taxon>Arachnida</taxon>
        <taxon>Araneae</taxon>
        <taxon>Araneomorphae</taxon>
        <taxon>Entelegynae</taxon>
        <taxon>Araneoidea</taxon>
        <taxon>Araneidae</taxon>
        <taxon>Caerostris</taxon>
    </lineage>
</organism>
<keyword evidence="3" id="KW-1185">Reference proteome</keyword>
<evidence type="ECO:0000313" key="3">
    <source>
        <dbReference type="Proteomes" id="UP001054945"/>
    </source>
</evidence>